<sequence>MNAPANTRIKFCGLTRAEDVAEAVALGVDCIGLVFASRSPRRLTPDAARVLRDAVPPSIHVVALTMDDPADEVADIVSTVRPDILQFHGAEDDAFCMRFGLPYWKAIAMGGDPAAALRTLDAWPNASAFLFDGHAAGEPGGSGERFDWAAMPASLDKPFWLAGGLDAGNVAHAIDVAHPAGVDVSSGIESAPGIKDAARMRAFVEAVRAARCRPPAGYGL</sequence>
<dbReference type="InterPro" id="IPR001240">
    <property type="entry name" value="PRAI_dom"/>
</dbReference>
<reference evidence="11 12" key="1">
    <citation type="submission" date="2023-07" db="EMBL/GenBank/DDBJ databases">
        <title>Sorghum-associated microbial communities from plants grown in Nebraska, USA.</title>
        <authorList>
            <person name="Schachtman D."/>
        </authorList>
    </citation>
    <scope>NUCLEOTIDE SEQUENCE [LARGE SCALE GENOMIC DNA]</scope>
    <source>
        <strain evidence="11 12">4099</strain>
    </source>
</reference>
<dbReference type="RefSeq" id="WP_310236371.1">
    <property type="nucleotide sequence ID" value="NZ_JAVDWO010000010.1"/>
</dbReference>
<organism evidence="11 12">
    <name type="scientific">Luteimonas terrae</name>
    <dbReference type="NCBI Taxonomy" id="1530191"/>
    <lineage>
        <taxon>Bacteria</taxon>
        <taxon>Pseudomonadati</taxon>
        <taxon>Pseudomonadota</taxon>
        <taxon>Gammaproteobacteria</taxon>
        <taxon>Lysobacterales</taxon>
        <taxon>Lysobacteraceae</taxon>
        <taxon>Luteimonas</taxon>
    </lineage>
</organism>
<evidence type="ECO:0000256" key="4">
    <source>
        <dbReference type="ARBA" id="ARBA00022272"/>
    </source>
</evidence>
<dbReference type="Pfam" id="PF00697">
    <property type="entry name" value="PRAI"/>
    <property type="match status" value="1"/>
</dbReference>
<dbReference type="HAMAP" id="MF_00135">
    <property type="entry name" value="PRAI"/>
    <property type="match status" value="1"/>
</dbReference>
<evidence type="ECO:0000256" key="1">
    <source>
        <dbReference type="ARBA" id="ARBA00001164"/>
    </source>
</evidence>
<comment type="caution">
    <text evidence="11">The sequence shown here is derived from an EMBL/GenBank/DDBJ whole genome shotgun (WGS) entry which is preliminary data.</text>
</comment>
<protein>
    <recommendedName>
        <fullName evidence="4 9">N-(5'-phosphoribosyl)anthranilate isomerase</fullName>
        <shortName evidence="9">PRAI</shortName>
        <ecNumber evidence="3 9">5.3.1.24</ecNumber>
    </recommendedName>
</protein>
<evidence type="ECO:0000256" key="8">
    <source>
        <dbReference type="ARBA" id="ARBA00023235"/>
    </source>
</evidence>
<feature type="domain" description="N-(5'phosphoribosyl) anthranilate isomerase (PRAI)" evidence="10">
    <location>
        <begin position="10"/>
        <end position="205"/>
    </location>
</feature>
<evidence type="ECO:0000256" key="3">
    <source>
        <dbReference type="ARBA" id="ARBA00012572"/>
    </source>
</evidence>
<dbReference type="Gene3D" id="3.20.20.70">
    <property type="entry name" value="Aldolase class I"/>
    <property type="match status" value="1"/>
</dbReference>
<dbReference type="PANTHER" id="PTHR42894">
    <property type="entry name" value="N-(5'-PHOSPHORIBOSYL)ANTHRANILATE ISOMERASE"/>
    <property type="match status" value="1"/>
</dbReference>
<accession>A0ABU1XYC7</accession>
<keyword evidence="5 9" id="KW-0028">Amino-acid biosynthesis</keyword>
<dbReference type="GO" id="GO:0004640">
    <property type="term" value="F:phosphoribosylanthranilate isomerase activity"/>
    <property type="evidence" value="ECO:0007669"/>
    <property type="project" value="UniProtKB-EC"/>
</dbReference>
<dbReference type="EMBL" id="JAVDWO010000010">
    <property type="protein sequence ID" value="MDR7193786.1"/>
    <property type="molecule type" value="Genomic_DNA"/>
</dbReference>
<evidence type="ECO:0000256" key="7">
    <source>
        <dbReference type="ARBA" id="ARBA00023141"/>
    </source>
</evidence>
<evidence type="ECO:0000256" key="5">
    <source>
        <dbReference type="ARBA" id="ARBA00022605"/>
    </source>
</evidence>
<name>A0ABU1XYC7_9GAMM</name>
<dbReference type="PANTHER" id="PTHR42894:SF1">
    <property type="entry name" value="N-(5'-PHOSPHORIBOSYL)ANTHRANILATE ISOMERASE"/>
    <property type="match status" value="1"/>
</dbReference>
<proteinExistence type="inferred from homology"/>
<dbReference type="SUPFAM" id="SSF51366">
    <property type="entry name" value="Ribulose-phoshate binding barrel"/>
    <property type="match status" value="1"/>
</dbReference>
<keyword evidence="12" id="KW-1185">Reference proteome</keyword>
<dbReference type="EC" id="5.3.1.24" evidence="3 9"/>
<dbReference type="InterPro" id="IPR013785">
    <property type="entry name" value="Aldolase_TIM"/>
</dbReference>
<evidence type="ECO:0000313" key="11">
    <source>
        <dbReference type="EMBL" id="MDR7193786.1"/>
    </source>
</evidence>
<evidence type="ECO:0000256" key="9">
    <source>
        <dbReference type="HAMAP-Rule" id="MF_00135"/>
    </source>
</evidence>
<keyword evidence="8 9" id="KW-0413">Isomerase</keyword>
<gene>
    <name evidence="9" type="primary">trpF</name>
    <name evidence="11" type="ORF">J2W68_002523</name>
</gene>
<comment type="catalytic activity">
    <reaction evidence="1 9">
        <text>N-(5-phospho-beta-D-ribosyl)anthranilate = 1-(2-carboxyphenylamino)-1-deoxy-D-ribulose 5-phosphate</text>
        <dbReference type="Rhea" id="RHEA:21540"/>
        <dbReference type="ChEBI" id="CHEBI:18277"/>
        <dbReference type="ChEBI" id="CHEBI:58613"/>
        <dbReference type="EC" id="5.3.1.24"/>
    </reaction>
</comment>
<comment type="similarity">
    <text evidence="9">Belongs to the TrpF family.</text>
</comment>
<keyword evidence="6 9" id="KW-0822">Tryptophan biosynthesis</keyword>
<keyword evidence="7 9" id="KW-0057">Aromatic amino acid biosynthesis</keyword>
<dbReference type="Proteomes" id="UP001256588">
    <property type="component" value="Unassembled WGS sequence"/>
</dbReference>
<evidence type="ECO:0000256" key="6">
    <source>
        <dbReference type="ARBA" id="ARBA00022822"/>
    </source>
</evidence>
<evidence type="ECO:0000313" key="12">
    <source>
        <dbReference type="Proteomes" id="UP001256588"/>
    </source>
</evidence>
<dbReference type="InterPro" id="IPR044643">
    <property type="entry name" value="TrpF_fam"/>
</dbReference>
<evidence type="ECO:0000259" key="10">
    <source>
        <dbReference type="Pfam" id="PF00697"/>
    </source>
</evidence>
<dbReference type="InterPro" id="IPR011060">
    <property type="entry name" value="RibuloseP-bd_barrel"/>
</dbReference>
<comment type="pathway">
    <text evidence="2 9">Amino-acid biosynthesis; L-tryptophan biosynthesis; L-tryptophan from chorismate: step 3/5.</text>
</comment>
<evidence type="ECO:0000256" key="2">
    <source>
        <dbReference type="ARBA" id="ARBA00004664"/>
    </source>
</evidence>
<dbReference type="CDD" id="cd00405">
    <property type="entry name" value="PRAI"/>
    <property type="match status" value="1"/>
</dbReference>